<gene>
    <name evidence="1" type="ORF">CHARACLAT_013661</name>
</gene>
<evidence type="ECO:0000313" key="1">
    <source>
        <dbReference type="EMBL" id="MED6270774.1"/>
    </source>
</evidence>
<organism evidence="1 2">
    <name type="scientific">Characodon lateralis</name>
    <dbReference type="NCBI Taxonomy" id="208331"/>
    <lineage>
        <taxon>Eukaryota</taxon>
        <taxon>Metazoa</taxon>
        <taxon>Chordata</taxon>
        <taxon>Craniata</taxon>
        <taxon>Vertebrata</taxon>
        <taxon>Euteleostomi</taxon>
        <taxon>Actinopterygii</taxon>
        <taxon>Neopterygii</taxon>
        <taxon>Teleostei</taxon>
        <taxon>Neoteleostei</taxon>
        <taxon>Acanthomorphata</taxon>
        <taxon>Ovalentaria</taxon>
        <taxon>Atherinomorphae</taxon>
        <taxon>Cyprinodontiformes</taxon>
        <taxon>Goodeidae</taxon>
        <taxon>Characodon</taxon>
    </lineage>
</organism>
<proteinExistence type="predicted"/>
<dbReference type="EMBL" id="JAHUTJ010017387">
    <property type="protein sequence ID" value="MED6270774.1"/>
    <property type="molecule type" value="Genomic_DNA"/>
</dbReference>
<evidence type="ECO:0008006" key="3">
    <source>
        <dbReference type="Google" id="ProtNLM"/>
    </source>
</evidence>
<keyword evidence="2" id="KW-1185">Reference proteome</keyword>
<name>A0ABU7DA50_9TELE</name>
<protein>
    <recommendedName>
        <fullName evidence="3">Maturase K</fullName>
    </recommendedName>
</protein>
<evidence type="ECO:0000313" key="2">
    <source>
        <dbReference type="Proteomes" id="UP001352852"/>
    </source>
</evidence>
<accession>A0ABU7DA50</accession>
<sequence length="123" mass="14349">MAGVVFCCCSPSALRFGVLWVHRWYSTYLNEKLFEQLLPFYHSNPFSSVGNKASSSGQPSLTGYLLYFKRIPGKLRMLCVKILVDEQFLKYSKHPVRHQKPCYVQSHFLFFPILMLALSYSKW</sequence>
<dbReference type="Proteomes" id="UP001352852">
    <property type="component" value="Unassembled WGS sequence"/>
</dbReference>
<reference evidence="1 2" key="1">
    <citation type="submission" date="2021-06" db="EMBL/GenBank/DDBJ databases">
        <authorList>
            <person name="Palmer J.M."/>
        </authorList>
    </citation>
    <scope>NUCLEOTIDE SEQUENCE [LARGE SCALE GENOMIC DNA]</scope>
    <source>
        <strain evidence="1 2">CL_MEX2019</strain>
        <tissue evidence="1">Muscle</tissue>
    </source>
</reference>
<comment type="caution">
    <text evidence="1">The sequence shown here is derived from an EMBL/GenBank/DDBJ whole genome shotgun (WGS) entry which is preliminary data.</text>
</comment>